<name>A0A956NH74_UNCEI</name>
<dbReference type="SUPFAM" id="SSF55961">
    <property type="entry name" value="Bet v1-like"/>
    <property type="match status" value="1"/>
</dbReference>
<organism evidence="2 3">
    <name type="scientific">Eiseniibacteriota bacterium</name>
    <dbReference type="NCBI Taxonomy" id="2212470"/>
    <lineage>
        <taxon>Bacteria</taxon>
        <taxon>Candidatus Eiseniibacteriota</taxon>
    </lineage>
</organism>
<gene>
    <name evidence="2" type="ORF">KDA27_24200</name>
</gene>
<accession>A0A956NH74</accession>
<feature type="compositionally biased region" description="Basic and acidic residues" evidence="1">
    <location>
        <begin position="1"/>
        <end position="19"/>
    </location>
</feature>
<evidence type="ECO:0000313" key="2">
    <source>
        <dbReference type="EMBL" id="MCA9758919.1"/>
    </source>
</evidence>
<comment type="caution">
    <text evidence="2">The sequence shown here is derived from an EMBL/GenBank/DDBJ whole genome shotgun (WGS) entry which is preliminary data.</text>
</comment>
<evidence type="ECO:0000313" key="3">
    <source>
        <dbReference type="Proteomes" id="UP000739538"/>
    </source>
</evidence>
<reference evidence="2" key="2">
    <citation type="journal article" date="2021" name="Microbiome">
        <title>Successional dynamics and alternative stable states in a saline activated sludge microbial community over 9 years.</title>
        <authorList>
            <person name="Wang Y."/>
            <person name="Ye J."/>
            <person name="Ju F."/>
            <person name="Liu L."/>
            <person name="Boyd J.A."/>
            <person name="Deng Y."/>
            <person name="Parks D.H."/>
            <person name="Jiang X."/>
            <person name="Yin X."/>
            <person name="Woodcroft B.J."/>
            <person name="Tyson G.W."/>
            <person name="Hugenholtz P."/>
            <person name="Polz M.F."/>
            <person name="Zhang T."/>
        </authorList>
    </citation>
    <scope>NUCLEOTIDE SEQUENCE</scope>
    <source>
        <strain evidence="2">HKST-UBA02</strain>
    </source>
</reference>
<dbReference type="Proteomes" id="UP000739538">
    <property type="component" value="Unassembled WGS sequence"/>
</dbReference>
<sequence length="245" mass="27808">MPTNKDLKRIVRDRMRKTGESYTAARAVVVRRSPEPSQGETPSSRSSAIPKSPVGKAQRPDLAGIRDEAVHEKTGKTWAEWVEVLDGVEAYTWTHREIARHLSETYASVNSWWAQSVTVGYERIRGMRDVGQRPDGSFDANKTRTYPVDATVLFAMFQDARRRRTWLETGVAKIRTAIPGKSIRFDWDDGTQVNVTFVPKGPNKSSVSVQHVRLAGKDDVEPRKSFWQERLDRLGDQLRVRASND</sequence>
<dbReference type="AlphaFoldDB" id="A0A956NH74"/>
<dbReference type="Gene3D" id="3.30.530.20">
    <property type="match status" value="1"/>
</dbReference>
<dbReference type="InterPro" id="IPR023393">
    <property type="entry name" value="START-like_dom_sf"/>
</dbReference>
<evidence type="ECO:0000256" key="1">
    <source>
        <dbReference type="SAM" id="MobiDB-lite"/>
    </source>
</evidence>
<proteinExistence type="predicted"/>
<feature type="compositionally biased region" description="Polar residues" evidence="1">
    <location>
        <begin position="35"/>
        <end position="49"/>
    </location>
</feature>
<reference evidence="2" key="1">
    <citation type="submission" date="2020-04" db="EMBL/GenBank/DDBJ databases">
        <authorList>
            <person name="Zhang T."/>
        </authorList>
    </citation>
    <scope>NUCLEOTIDE SEQUENCE</scope>
    <source>
        <strain evidence="2">HKST-UBA02</strain>
    </source>
</reference>
<feature type="region of interest" description="Disordered" evidence="1">
    <location>
        <begin position="1"/>
        <end position="63"/>
    </location>
</feature>
<protein>
    <recommendedName>
        <fullName evidence="4">DUF4287 domain-containing protein</fullName>
    </recommendedName>
</protein>
<evidence type="ECO:0008006" key="4">
    <source>
        <dbReference type="Google" id="ProtNLM"/>
    </source>
</evidence>
<dbReference type="EMBL" id="JAGQHS010000231">
    <property type="protein sequence ID" value="MCA9758919.1"/>
    <property type="molecule type" value="Genomic_DNA"/>
</dbReference>